<dbReference type="OrthoDB" id="3745794at2759"/>
<name>A0A163DDR4_DIDRA</name>
<evidence type="ECO:0000313" key="2">
    <source>
        <dbReference type="Proteomes" id="UP000076837"/>
    </source>
</evidence>
<proteinExistence type="predicted"/>
<dbReference type="AlphaFoldDB" id="A0A163DDR4"/>
<dbReference type="EMBL" id="JYNV01000200">
    <property type="protein sequence ID" value="KZM23097.1"/>
    <property type="molecule type" value="Genomic_DNA"/>
</dbReference>
<protein>
    <submittedName>
        <fullName evidence="1">Uncharacterized protein</fullName>
    </submittedName>
</protein>
<dbReference type="Proteomes" id="UP000076837">
    <property type="component" value="Unassembled WGS sequence"/>
</dbReference>
<organism evidence="1 2">
    <name type="scientific">Didymella rabiei</name>
    <name type="common">Chickpea ascochyta blight fungus</name>
    <name type="synonym">Mycosphaerella rabiei</name>
    <dbReference type="NCBI Taxonomy" id="5454"/>
    <lineage>
        <taxon>Eukaryota</taxon>
        <taxon>Fungi</taxon>
        <taxon>Dikarya</taxon>
        <taxon>Ascomycota</taxon>
        <taxon>Pezizomycotina</taxon>
        <taxon>Dothideomycetes</taxon>
        <taxon>Pleosporomycetidae</taxon>
        <taxon>Pleosporales</taxon>
        <taxon>Pleosporineae</taxon>
        <taxon>Didymellaceae</taxon>
        <taxon>Ascochyta</taxon>
    </lineage>
</organism>
<evidence type="ECO:0000313" key="1">
    <source>
        <dbReference type="EMBL" id="KZM23097.1"/>
    </source>
</evidence>
<accession>A0A163DDR4</accession>
<sequence length="84" mass="9357">MQLAALENDPSTYDRATLREEVDEALPDSGGLFVDITLASLQEESTDVDWLQLDQELENGPWRGVFDKDTCVLGADMQLLANTR</sequence>
<keyword evidence="2" id="KW-1185">Reference proteome</keyword>
<comment type="caution">
    <text evidence="1">The sequence shown here is derived from an EMBL/GenBank/DDBJ whole genome shotgun (WGS) entry which is preliminary data.</text>
</comment>
<gene>
    <name evidence="1" type="ORF">ST47_g5721</name>
</gene>
<reference evidence="1 2" key="1">
    <citation type="journal article" date="2016" name="Sci. Rep.">
        <title>Draft genome sequencing and secretome analysis of fungal phytopathogen Ascochyta rabiei provides insight into the necrotrophic effector repertoire.</title>
        <authorList>
            <person name="Verma S."/>
            <person name="Gazara R.K."/>
            <person name="Nizam S."/>
            <person name="Parween S."/>
            <person name="Chattopadhyay D."/>
            <person name="Verma P.K."/>
        </authorList>
    </citation>
    <scope>NUCLEOTIDE SEQUENCE [LARGE SCALE GENOMIC DNA]</scope>
    <source>
        <strain evidence="1 2">ArDII</strain>
    </source>
</reference>